<evidence type="ECO:0000259" key="1">
    <source>
        <dbReference type="Pfam" id="PF12867"/>
    </source>
</evidence>
<name>A0AAQ3W941_9ENTE</name>
<keyword evidence="3" id="KW-1185">Reference proteome</keyword>
<dbReference type="Pfam" id="PF12867">
    <property type="entry name" value="DinB_2"/>
    <property type="match status" value="1"/>
</dbReference>
<proteinExistence type="predicted"/>
<sequence>MQLVFILNTKGEVSMKSTQLSMDTLKRAEERFEDTLNQMQLDEANTMPAPLIKSVTWLIWHTARELDYQISELNNTKPLWLESGWNERFALDLPDDTEDWHHTPEQAAKVVVQDKKLLLDYLNASVEFTNTYLESLAEESLSDVVDKSWTPAVTRQARIVSAIDDAVMHSGQAVYTRRLVIGK</sequence>
<evidence type="ECO:0000313" key="3">
    <source>
        <dbReference type="Proteomes" id="UP000194948"/>
    </source>
</evidence>
<dbReference type="Gene3D" id="1.20.120.450">
    <property type="entry name" value="dinb family like domain"/>
    <property type="match status" value="1"/>
</dbReference>
<dbReference type="Proteomes" id="UP000194948">
    <property type="component" value="Chromosome"/>
</dbReference>
<reference evidence="3" key="1">
    <citation type="submission" date="2017-05" db="EMBL/GenBank/DDBJ databases">
        <title>The Genome Sequence of EEnterococcus faecalis 9F2_4866.</title>
        <authorList>
            <consortium name="The Broad Institute Genomics Platform"/>
            <consortium name="The Broad Institute Genomic Center for Infectious Diseases"/>
            <person name="Earl A."/>
            <person name="Manson A."/>
            <person name="Schwartman J."/>
            <person name="Gilmore M."/>
            <person name="Abouelleil A."/>
            <person name="Cao P."/>
            <person name="Chapman S."/>
            <person name="Cusick C."/>
            <person name="Shea T."/>
            <person name="Young S."/>
            <person name="Neafsey D."/>
            <person name="Nusbaum C."/>
            <person name="Birren B."/>
        </authorList>
    </citation>
    <scope>NUCLEOTIDE SEQUENCE [LARGE SCALE GENOMIC DNA]</scope>
    <source>
        <strain evidence="3">7F3_DIV0205</strain>
    </source>
</reference>
<accession>A0AAQ3W941</accession>
<dbReference type="InterPro" id="IPR034660">
    <property type="entry name" value="DinB/YfiT-like"/>
</dbReference>
<feature type="domain" description="DinB-like" evidence="1">
    <location>
        <begin position="25"/>
        <end position="172"/>
    </location>
</feature>
<dbReference type="AlphaFoldDB" id="A0AAQ3W941"/>
<reference evidence="2 3" key="2">
    <citation type="submission" date="2024-03" db="EMBL/GenBank/DDBJ databases">
        <title>The Genome Sequence of Enterococcus sp. DIV0205d.</title>
        <authorList>
            <consortium name="The Broad Institute Genomics Platform"/>
            <consortium name="The Broad Institute Microbial Omics Core"/>
            <consortium name="The Broad Institute Genomic Center for Infectious Diseases"/>
            <person name="Earl A."/>
            <person name="Manson A."/>
            <person name="Gilmore M."/>
            <person name="Schwartman J."/>
            <person name="Shea T."/>
            <person name="Abouelleil A."/>
            <person name="Cao P."/>
            <person name="Chapman S."/>
            <person name="Cusick C."/>
            <person name="Young S."/>
            <person name="Neafsey D."/>
            <person name="Nusbaum C."/>
            <person name="Birren B."/>
        </authorList>
    </citation>
    <scope>NUCLEOTIDE SEQUENCE [LARGE SCALE GENOMIC DNA]</scope>
    <source>
        <strain evidence="2 3">7F3_DIV0205</strain>
    </source>
</reference>
<protein>
    <recommendedName>
        <fullName evidence="1">DinB-like domain-containing protein</fullName>
    </recommendedName>
</protein>
<gene>
    <name evidence="2" type="ORF">A5821_001983</name>
</gene>
<dbReference type="SUPFAM" id="SSF109854">
    <property type="entry name" value="DinB/YfiT-like putative metalloenzymes"/>
    <property type="match status" value="1"/>
</dbReference>
<organism evidence="2 3">
    <name type="scientific">Candidatus Enterococcus palustris</name>
    <dbReference type="NCBI Taxonomy" id="1834189"/>
    <lineage>
        <taxon>Bacteria</taxon>
        <taxon>Bacillati</taxon>
        <taxon>Bacillota</taxon>
        <taxon>Bacilli</taxon>
        <taxon>Lactobacillales</taxon>
        <taxon>Enterococcaceae</taxon>
        <taxon>Enterococcus</taxon>
    </lineage>
</organism>
<evidence type="ECO:0000313" key="2">
    <source>
        <dbReference type="EMBL" id="WYK00857.1"/>
    </source>
</evidence>
<dbReference type="InterPro" id="IPR024775">
    <property type="entry name" value="DinB-like"/>
</dbReference>
<dbReference type="EMBL" id="CP147244">
    <property type="protein sequence ID" value="WYK00857.1"/>
    <property type="molecule type" value="Genomic_DNA"/>
</dbReference>